<dbReference type="Gene3D" id="3.80.10.10">
    <property type="entry name" value="Ribonuclease Inhibitor"/>
    <property type="match status" value="1"/>
</dbReference>
<organism evidence="2 3">
    <name type="scientific">Alternaria arborescens</name>
    <dbReference type="NCBI Taxonomy" id="156630"/>
    <lineage>
        <taxon>Eukaryota</taxon>
        <taxon>Fungi</taxon>
        <taxon>Dikarya</taxon>
        <taxon>Ascomycota</taxon>
        <taxon>Pezizomycotina</taxon>
        <taxon>Dothideomycetes</taxon>
        <taxon>Pleosporomycetidae</taxon>
        <taxon>Pleosporales</taxon>
        <taxon>Pleosporineae</taxon>
        <taxon>Pleosporaceae</taxon>
        <taxon>Alternaria</taxon>
        <taxon>Alternaria sect. Alternaria</taxon>
    </lineage>
</organism>
<protein>
    <recommendedName>
        <fullName evidence="1">F-box domain-containing protein</fullName>
    </recommendedName>
</protein>
<evidence type="ECO:0000259" key="1">
    <source>
        <dbReference type="PROSITE" id="PS50181"/>
    </source>
</evidence>
<name>A0A4Q4SC44_9PLEO</name>
<dbReference type="AlphaFoldDB" id="A0A4Q4SC44"/>
<evidence type="ECO:0000313" key="3">
    <source>
        <dbReference type="Proteomes" id="UP000293823"/>
    </source>
</evidence>
<accession>A0A4Q4SC44</accession>
<dbReference type="SUPFAM" id="SSF52047">
    <property type="entry name" value="RNI-like"/>
    <property type="match status" value="1"/>
</dbReference>
<dbReference type="OrthoDB" id="3792523at2759"/>
<dbReference type="PROSITE" id="PS50181">
    <property type="entry name" value="FBOX"/>
    <property type="match status" value="1"/>
</dbReference>
<evidence type="ECO:0000313" key="2">
    <source>
        <dbReference type="EMBL" id="RYO67572.1"/>
    </source>
</evidence>
<dbReference type="InterPro" id="IPR001810">
    <property type="entry name" value="F-box_dom"/>
</dbReference>
<dbReference type="EMBL" id="PEJP01000015">
    <property type="protein sequence ID" value="RYO67572.1"/>
    <property type="molecule type" value="Genomic_DNA"/>
</dbReference>
<comment type="caution">
    <text evidence="2">The sequence shown here is derived from an EMBL/GenBank/DDBJ whole genome shotgun (WGS) entry which is preliminary data.</text>
</comment>
<reference evidence="3" key="1">
    <citation type="journal article" date="2019" name="bioRxiv">
        <title>Genomics, evolutionary history and diagnostics of the Alternaria alternata species group including apple and Asian pear pathotypes.</title>
        <authorList>
            <person name="Armitage A.D."/>
            <person name="Cockerton H.M."/>
            <person name="Sreenivasaprasad S."/>
            <person name="Woodhall J.W."/>
            <person name="Lane C.R."/>
            <person name="Harrison R.J."/>
            <person name="Clarkson J.P."/>
        </authorList>
    </citation>
    <scope>NUCLEOTIDE SEQUENCE [LARGE SCALE GENOMIC DNA]</scope>
    <source>
        <strain evidence="3">RGR 97.0016</strain>
    </source>
</reference>
<dbReference type="Pfam" id="PF12937">
    <property type="entry name" value="F-box-like"/>
    <property type="match status" value="1"/>
</dbReference>
<keyword evidence="3" id="KW-1185">Reference proteome</keyword>
<dbReference type="Gene3D" id="1.20.1280.50">
    <property type="match status" value="1"/>
</dbReference>
<sequence length="509" mass="58216">MELPEELYLEIFSYLPQHHLRLVSRTCRTFATLTKSLMFQTIHLDGSAQTVFGRVEDGQYEIHPARSRTVEVGSLESTVDELLALGIARHVRKLKFSPGYYVDGFWSNYRQWLEREVDYEEDFHSMYEAEDFETDSEGEYPGEYAGIRRRAEERLARPGKERNLIEQAEAIWVSKVEEQRERTDGILAALVKLFAHMPSLKAIEIQEWHCDLSDYGFVDDIDNEVSEQFSGCSTTWKHLELLSSALQASNSHVQSLVLPKIHPSSITTSAALEHMFSSLTTLSFNAESVDFLLESSNNEGSLLASLICHASQTLQTLEFRNITTSHPQLPEVGEHYIEKLLGSVSAPVSTYTPLVFPALKTLKLRSLLLETPSLINFLSQQPKLQYAHFEYVYLTSIGYKWHNVAQKLPPSCNKLYIGRCGHEKRALDSPAAYNHIKPFLPFKEEFPSTSGWRLNEMAFQREMDDDLQRQLDAGMAGVLPPDQMYMGKTREEWVAMMRLASDHAEFERI</sequence>
<dbReference type="Proteomes" id="UP000293823">
    <property type="component" value="Unassembled WGS sequence"/>
</dbReference>
<gene>
    <name evidence="2" type="ORF">AA0113_g4500</name>
</gene>
<dbReference type="SUPFAM" id="SSF81383">
    <property type="entry name" value="F-box domain"/>
    <property type="match status" value="1"/>
</dbReference>
<proteinExistence type="predicted"/>
<dbReference type="InterPro" id="IPR036047">
    <property type="entry name" value="F-box-like_dom_sf"/>
</dbReference>
<dbReference type="CDD" id="cd09917">
    <property type="entry name" value="F-box_SF"/>
    <property type="match status" value="1"/>
</dbReference>
<feature type="domain" description="F-box" evidence="1">
    <location>
        <begin position="1"/>
        <end position="42"/>
    </location>
</feature>
<dbReference type="SMART" id="SM00256">
    <property type="entry name" value="FBOX"/>
    <property type="match status" value="1"/>
</dbReference>
<dbReference type="InterPro" id="IPR032675">
    <property type="entry name" value="LRR_dom_sf"/>
</dbReference>